<feature type="compositionally biased region" description="Gly residues" evidence="1">
    <location>
        <begin position="767"/>
        <end position="779"/>
    </location>
</feature>
<accession>A0AAN7YQP6</accession>
<feature type="compositionally biased region" description="Low complexity" evidence="1">
    <location>
        <begin position="659"/>
        <end position="685"/>
    </location>
</feature>
<evidence type="ECO:0000313" key="2">
    <source>
        <dbReference type="EMBL" id="KAK5115560.1"/>
    </source>
</evidence>
<feature type="compositionally biased region" description="Basic and acidic residues" evidence="1">
    <location>
        <begin position="146"/>
        <end position="210"/>
    </location>
</feature>
<comment type="caution">
    <text evidence="2">The sequence shown here is derived from an EMBL/GenBank/DDBJ whole genome shotgun (WGS) entry which is preliminary data.</text>
</comment>
<feature type="region of interest" description="Disordered" evidence="1">
    <location>
        <begin position="434"/>
        <end position="572"/>
    </location>
</feature>
<reference evidence="2" key="1">
    <citation type="submission" date="2023-08" db="EMBL/GenBank/DDBJ databases">
        <title>Black Yeasts Isolated from many extreme environments.</title>
        <authorList>
            <person name="Coleine C."/>
            <person name="Stajich J.E."/>
            <person name="Selbmann L."/>
        </authorList>
    </citation>
    <scope>NUCLEOTIDE SEQUENCE</scope>
    <source>
        <strain evidence="2">CCFEE 5401</strain>
    </source>
</reference>
<evidence type="ECO:0000256" key="1">
    <source>
        <dbReference type="SAM" id="MobiDB-lite"/>
    </source>
</evidence>
<dbReference type="AlphaFoldDB" id="A0AAN7YQP6"/>
<feature type="region of interest" description="Disordered" evidence="1">
    <location>
        <begin position="351"/>
        <end position="374"/>
    </location>
</feature>
<feature type="region of interest" description="Disordered" evidence="1">
    <location>
        <begin position="1"/>
        <end position="99"/>
    </location>
</feature>
<feature type="compositionally biased region" description="Gly residues" evidence="1">
    <location>
        <begin position="219"/>
        <end position="231"/>
    </location>
</feature>
<dbReference type="PANTHER" id="PTHR38120:SF1">
    <property type="entry name" value="M PROTEIN, SEROTYPE 2.1"/>
    <property type="match status" value="1"/>
</dbReference>
<dbReference type="Proteomes" id="UP001310890">
    <property type="component" value="Unassembled WGS sequence"/>
</dbReference>
<organism evidence="2 3">
    <name type="scientific">Meristemomyces frigidus</name>
    <dbReference type="NCBI Taxonomy" id="1508187"/>
    <lineage>
        <taxon>Eukaryota</taxon>
        <taxon>Fungi</taxon>
        <taxon>Dikarya</taxon>
        <taxon>Ascomycota</taxon>
        <taxon>Pezizomycotina</taxon>
        <taxon>Dothideomycetes</taxon>
        <taxon>Dothideomycetidae</taxon>
        <taxon>Mycosphaerellales</taxon>
        <taxon>Teratosphaeriaceae</taxon>
        <taxon>Meristemomyces</taxon>
    </lineage>
</organism>
<protein>
    <recommendedName>
        <fullName evidence="4">M serotype protein</fullName>
    </recommendedName>
</protein>
<feature type="region of interest" description="Disordered" evidence="1">
    <location>
        <begin position="621"/>
        <end position="779"/>
    </location>
</feature>
<feature type="region of interest" description="Disordered" evidence="1">
    <location>
        <begin position="140"/>
        <end position="282"/>
    </location>
</feature>
<dbReference type="PANTHER" id="PTHR38120">
    <property type="entry name" value="EXPRESSED PROTEIN"/>
    <property type="match status" value="1"/>
</dbReference>
<sequence length="779" mass="82194">MSTTPKAASKVSGKESTTRPSANRTPTASSNTSAPSRSPSRMAASQPAAAAAAVNGTGSAAAVNRTRSVRNGAPVSARAAAAARKSQIENQDPVASDQKAEMQAQIDELQERLQHSEESYLSSHKQASVLQMKLDETLSEQGTLEEQVHEHTERIEELENEKKESLRARREMEQIYEEERASSIREREEAAREKEEMRAHIQRMKDRETRAGLGDDADGVGGGGAITGGRRQGVVSRTSSFRSQNASPNPQESTGAGFAPPSSAAASSGLQRSDSQSRSRLVNQKDRIIEELRLELAEMHMKLVEVENMGGGRFHQLQKEMYEIKVQNARLMEENESFQLLLTEKTMSGDFLHPGAEVSSRPPSRNPDAGPATSLAEELGSEADSLEGDGAMSEQTRKLGSEVKKLEDQNKALTLYINNIISRLLLSGNEGILDKTSDIPGRPAAKGAFARQEKELPPPPPPPHAEKGEDIDEQAPQGFLQRARSVMGGGRRGRPTSQAVGTTEQAQLASHFHVTNESHSRERPRPNENPDTAPRVPLNRSNSSRGGGGHGHGHRRTNSDWPPNAAAGVVGNMMNRGASPATLLPTGSVSPGLASPPHNRNSFFPIGGNRVVSNGITVPTISETGLAPTNARDSKGSSTTSHRSSVISNTGDPTEFGSADDPTAAAAATTSSSTPSSSPRSTTSSGEGRDSRPAGGAVMVGSKPRPLRLVQNKDELEQASKAGNRGSWFGWMGKGAAPGGVGSPPHQQAQGGGTGGYLGSVGRSVNGNGGGGGGEGQGQ</sequence>
<feature type="compositionally biased region" description="Low complexity" evidence="1">
    <location>
        <begin position="21"/>
        <end position="64"/>
    </location>
</feature>
<proteinExistence type="predicted"/>
<feature type="compositionally biased region" description="Low complexity" evidence="1">
    <location>
        <begin position="636"/>
        <end position="648"/>
    </location>
</feature>
<feature type="compositionally biased region" description="Basic and acidic residues" evidence="1">
    <location>
        <begin position="514"/>
        <end position="528"/>
    </location>
</feature>
<dbReference type="EMBL" id="JAVRRL010000012">
    <property type="protein sequence ID" value="KAK5115560.1"/>
    <property type="molecule type" value="Genomic_DNA"/>
</dbReference>
<gene>
    <name evidence="2" type="ORF">LTR62_001219</name>
</gene>
<evidence type="ECO:0000313" key="3">
    <source>
        <dbReference type="Proteomes" id="UP001310890"/>
    </source>
</evidence>
<feature type="compositionally biased region" description="Polar residues" evidence="1">
    <location>
        <begin position="495"/>
        <end position="513"/>
    </location>
</feature>
<feature type="compositionally biased region" description="Polar residues" evidence="1">
    <location>
        <begin position="235"/>
        <end position="254"/>
    </location>
</feature>
<feature type="compositionally biased region" description="Gly residues" evidence="1">
    <location>
        <begin position="750"/>
        <end position="759"/>
    </location>
</feature>
<feature type="compositionally biased region" description="Gly residues" evidence="1">
    <location>
        <begin position="732"/>
        <end position="742"/>
    </location>
</feature>
<name>A0AAN7YQP6_9PEZI</name>
<feature type="compositionally biased region" description="Low complexity" evidence="1">
    <location>
        <begin position="259"/>
        <end position="281"/>
    </location>
</feature>
<evidence type="ECO:0008006" key="4">
    <source>
        <dbReference type="Google" id="ProtNLM"/>
    </source>
</evidence>